<keyword evidence="4" id="KW-0418">Kinase</keyword>
<dbReference type="SMART" id="SM00220">
    <property type="entry name" value="S_TKc"/>
    <property type="match status" value="1"/>
</dbReference>
<dbReference type="InterPro" id="IPR050205">
    <property type="entry name" value="CDPK_Ser/Thr_kinases"/>
</dbReference>
<evidence type="ECO:0000256" key="1">
    <source>
        <dbReference type="ARBA" id="ARBA00022527"/>
    </source>
</evidence>
<sequence>MKCALTIKISDGLKRVFYLPEYGTALQLLKFLEKSAQESTPNRVKDLTQRYEFSPEDTAAVLGEGSFGKVIQAKDKVTKQVVAIKQISKMWKRQDQIMRMHLEIEFLWLLSEEHHQSMAKLLDVYEDHQTLSLVMELIEGASLQKWIQECIVKNTFNEQYALKLFKPICESLHFVHLRGIVHRDIKLDNILLQGYTYEKPILIETISPKLIDFGLSTLLLQGEKSQVAVGSLAFLSPEIVKGESHDHQTDVFSLGVLLYIMLTGRFPFVANQREQTFYNIKNKIINFSQPYWATMVEKDPKERIRLDEVLRHPWIASANISVPRQ</sequence>
<proteinExistence type="inferred from homology"/>
<dbReference type="InterPro" id="IPR017441">
    <property type="entry name" value="Protein_kinase_ATP_BS"/>
</dbReference>
<evidence type="ECO:0000256" key="3">
    <source>
        <dbReference type="ARBA" id="ARBA00022741"/>
    </source>
</evidence>
<evidence type="ECO:0000259" key="8">
    <source>
        <dbReference type="PROSITE" id="PS50011"/>
    </source>
</evidence>
<dbReference type="PROSITE" id="PS00108">
    <property type="entry name" value="PROTEIN_KINASE_ST"/>
    <property type="match status" value="1"/>
</dbReference>
<name>A0A8J8P7K7_HALGN</name>
<dbReference type="EMBL" id="RRYP01000687">
    <property type="protein sequence ID" value="TNV86996.1"/>
    <property type="molecule type" value="Genomic_DNA"/>
</dbReference>
<keyword evidence="3 6" id="KW-0547">Nucleotide-binding</keyword>
<dbReference type="GO" id="GO:0004674">
    <property type="term" value="F:protein serine/threonine kinase activity"/>
    <property type="evidence" value="ECO:0007669"/>
    <property type="project" value="UniProtKB-KW"/>
</dbReference>
<feature type="binding site" evidence="6">
    <location>
        <position position="85"/>
    </location>
    <ligand>
        <name>ATP</name>
        <dbReference type="ChEBI" id="CHEBI:30616"/>
    </ligand>
</feature>
<keyword evidence="10" id="KW-1185">Reference proteome</keyword>
<dbReference type="PANTHER" id="PTHR24349">
    <property type="entry name" value="SERINE/THREONINE-PROTEIN KINASE"/>
    <property type="match status" value="1"/>
</dbReference>
<reference evidence="9" key="1">
    <citation type="submission" date="2019-06" db="EMBL/GenBank/DDBJ databases">
        <authorList>
            <person name="Zheng W."/>
        </authorList>
    </citation>
    <scope>NUCLEOTIDE SEQUENCE</scope>
    <source>
        <strain evidence="9">QDHG01</strain>
    </source>
</reference>
<evidence type="ECO:0000256" key="6">
    <source>
        <dbReference type="PROSITE-ProRule" id="PRU10141"/>
    </source>
</evidence>
<keyword evidence="2" id="KW-0808">Transferase</keyword>
<dbReference type="OrthoDB" id="295513at2759"/>
<feature type="domain" description="Protein kinase" evidence="8">
    <location>
        <begin position="56"/>
        <end position="315"/>
    </location>
</feature>
<dbReference type="Proteomes" id="UP000785679">
    <property type="component" value="Unassembled WGS sequence"/>
</dbReference>
<dbReference type="PROSITE" id="PS00107">
    <property type="entry name" value="PROTEIN_KINASE_ATP"/>
    <property type="match status" value="1"/>
</dbReference>
<dbReference type="GO" id="GO:0005524">
    <property type="term" value="F:ATP binding"/>
    <property type="evidence" value="ECO:0007669"/>
    <property type="project" value="UniProtKB-UniRule"/>
</dbReference>
<comment type="caution">
    <text evidence="9">The sequence shown here is derived from an EMBL/GenBank/DDBJ whole genome shotgun (WGS) entry which is preliminary data.</text>
</comment>
<dbReference type="InterPro" id="IPR008271">
    <property type="entry name" value="Ser/Thr_kinase_AS"/>
</dbReference>
<protein>
    <recommendedName>
        <fullName evidence="8">Protein kinase domain-containing protein</fullName>
    </recommendedName>
</protein>
<keyword evidence="5 6" id="KW-0067">ATP-binding</keyword>
<comment type="similarity">
    <text evidence="7">Belongs to the protein kinase superfamily.</text>
</comment>
<evidence type="ECO:0000313" key="9">
    <source>
        <dbReference type="EMBL" id="TNV86996.1"/>
    </source>
</evidence>
<dbReference type="Pfam" id="PF00069">
    <property type="entry name" value="Pkinase"/>
    <property type="match status" value="1"/>
</dbReference>
<dbReference type="InterPro" id="IPR000719">
    <property type="entry name" value="Prot_kinase_dom"/>
</dbReference>
<dbReference type="PROSITE" id="PS50011">
    <property type="entry name" value="PROTEIN_KINASE_DOM"/>
    <property type="match status" value="1"/>
</dbReference>
<accession>A0A8J8P7K7</accession>
<keyword evidence="1 7" id="KW-0723">Serine/threonine-protein kinase</keyword>
<evidence type="ECO:0000256" key="4">
    <source>
        <dbReference type="ARBA" id="ARBA00022777"/>
    </source>
</evidence>
<dbReference type="AlphaFoldDB" id="A0A8J8P7K7"/>
<evidence type="ECO:0000256" key="7">
    <source>
        <dbReference type="RuleBase" id="RU000304"/>
    </source>
</evidence>
<evidence type="ECO:0000256" key="5">
    <source>
        <dbReference type="ARBA" id="ARBA00022840"/>
    </source>
</evidence>
<dbReference type="InterPro" id="IPR011009">
    <property type="entry name" value="Kinase-like_dom_sf"/>
</dbReference>
<dbReference type="Gene3D" id="1.10.510.10">
    <property type="entry name" value="Transferase(Phosphotransferase) domain 1"/>
    <property type="match status" value="1"/>
</dbReference>
<gene>
    <name evidence="9" type="ORF">FGO68_gene9188</name>
</gene>
<evidence type="ECO:0000313" key="10">
    <source>
        <dbReference type="Proteomes" id="UP000785679"/>
    </source>
</evidence>
<organism evidence="9 10">
    <name type="scientific">Halteria grandinella</name>
    <dbReference type="NCBI Taxonomy" id="5974"/>
    <lineage>
        <taxon>Eukaryota</taxon>
        <taxon>Sar</taxon>
        <taxon>Alveolata</taxon>
        <taxon>Ciliophora</taxon>
        <taxon>Intramacronucleata</taxon>
        <taxon>Spirotrichea</taxon>
        <taxon>Stichotrichia</taxon>
        <taxon>Sporadotrichida</taxon>
        <taxon>Halteriidae</taxon>
        <taxon>Halteria</taxon>
    </lineage>
</organism>
<dbReference type="SUPFAM" id="SSF56112">
    <property type="entry name" value="Protein kinase-like (PK-like)"/>
    <property type="match status" value="1"/>
</dbReference>
<evidence type="ECO:0000256" key="2">
    <source>
        <dbReference type="ARBA" id="ARBA00022679"/>
    </source>
</evidence>